<dbReference type="NCBIfam" id="TIGR01643">
    <property type="entry name" value="YD_repeat_2x"/>
    <property type="match status" value="6"/>
</dbReference>
<dbReference type="InterPro" id="IPR006141">
    <property type="entry name" value="Intein_N"/>
</dbReference>
<dbReference type="InterPro" id="IPR003587">
    <property type="entry name" value="Hint_dom_N"/>
</dbReference>
<dbReference type="EMBL" id="JAJTWU010000002">
    <property type="protein sequence ID" value="MCE4554265.1"/>
    <property type="molecule type" value="Genomic_DNA"/>
</dbReference>
<feature type="compositionally biased region" description="Basic and acidic residues" evidence="2">
    <location>
        <begin position="1472"/>
        <end position="1515"/>
    </location>
</feature>
<dbReference type="SUPFAM" id="SSF51294">
    <property type="entry name" value="Hedgehog/intein (Hint) domain"/>
    <property type="match status" value="1"/>
</dbReference>
<dbReference type="InterPro" id="IPR031325">
    <property type="entry name" value="RHS_repeat"/>
</dbReference>
<dbReference type="InterPro" id="IPR036844">
    <property type="entry name" value="Hint_dom_sf"/>
</dbReference>
<dbReference type="NCBIfam" id="TIGR03696">
    <property type="entry name" value="Rhs_assc_core"/>
    <property type="match status" value="1"/>
</dbReference>
<dbReference type="PROSITE" id="PS50817">
    <property type="entry name" value="INTEIN_N_TER"/>
    <property type="match status" value="1"/>
</dbReference>
<proteinExistence type="predicted"/>
<evidence type="ECO:0000259" key="3">
    <source>
        <dbReference type="SMART" id="SM00306"/>
    </source>
</evidence>
<dbReference type="InterPro" id="IPR032109">
    <property type="entry name" value="Big_3_5"/>
</dbReference>
<dbReference type="SMART" id="SM00306">
    <property type="entry name" value="HintN"/>
    <property type="match status" value="1"/>
</dbReference>
<keyword evidence="5" id="KW-1185">Reference proteome</keyword>
<dbReference type="Pfam" id="PF03527">
    <property type="entry name" value="RHS"/>
    <property type="match status" value="1"/>
</dbReference>
<dbReference type="Pfam" id="PF25023">
    <property type="entry name" value="TEN_YD-shell"/>
    <property type="match status" value="1"/>
</dbReference>
<dbReference type="Gene3D" id="2.170.16.10">
    <property type="entry name" value="Hedgehog/Intein (Hint) domain"/>
    <property type="match status" value="1"/>
</dbReference>
<dbReference type="InterPro" id="IPR056823">
    <property type="entry name" value="TEN-like_YD-shell"/>
</dbReference>
<dbReference type="Pfam" id="PF16640">
    <property type="entry name" value="Big_3_5"/>
    <property type="match status" value="2"/>
</dbReference>
<accession>A0ABS8XY58</accession>
<organism evidence="4 5">
    <name type="scientific">Pelomonas cellulosilytica</name>
    <dbReference type="NCBI Taxonomy" id="2906762"/>
    <lineage>
        <taxon>Bacteria</taxon>
        <taxon>Pseudomonadati</taxon>
        <taxon>Pseudomonadota</taxon>
        <taxon>Betaproteobacteria</taxon>
        <taxon>Burkholderiales</taxon>
        <taxon>Sphaerotilaceae</taxon>
        <taxon>Roseateles</taxon>
    </lineage>
</organism>
<sequence>MKCFIEIKNMASAKVKLLLGVAAILVGGAAYAEQYPVKLQSGYTQVYAGQEVQFRVIQPQIPGNVLYEALTVMPGNCRYLGNFGFADNVPLTVGNVACRFEYPGTYQLRGYGGIVQDVVYPNSGIRREATWFSDSRSNEEITLTVLPQLRPTITLTLPESRVVIGRPARFTAHLTGLDPAVPLAGAIMISGSGTTGLAFASGTQTLFEVDAQGNVSGEFVPGTAGTFRFTAQLYRKSDSYASVYATPVDLIVDKGGSRVNLASSVPVAHGKQEVILSGKVEGTNPTGWVQVVSGTSTVGTGYLDASGNYAVRTTLAAGAYSLIAKYGGDSNHAPSESTPLPLAADNAGASNVALRTSLKDVAAGKPTVLVASVAGSRPGGFVSFFEGANLLGRAPVIDGVAMLSVSFAASGAHEVRAEYEGDANNVASSSGALPVSVADAPPANLGTNERKYSYDKVGNLISATDKRGNSLQAAYDAMNRPVAAVNAVGGLSRTRYNGQGLPVSQTDADGRGETAEFDNFLRLIRQVDGLGNRTEYGYEIADGSSSGLPGSLQEPTEIRYPTFTKRVRFDALEQPTSETLLNPNPLGTEGLVSGRTYDARGLVKTETDANGKTSKFEYDELGRLTVREDSLGNKTQASYDARGNLLTITDPNGNVTRFEYDRNDRVVKEILPLGQTTSFTYDAAGNVESRTDASGRKLAHVYDALDRVKESRLYDAGGQLQRTTQLSWDTEDNLIGWTDTDATRPAGQQTSSGVLTYDEAHRKRSENVTVPDPAGGTYTLRYGYEYTLEGLKRRLTWPDGTAIDYDYSVHGELQSVAIPGEGSINVTDFKWLAPSKLILPGGGAKEKSYDGLLNLQTLKVKNPGQQTVLDVANSYGKLQELKTSQRTDTVGTASSNRDSSFTYDDEGRLKEAQTSGSFGNEVEVFTLDAAGNRIAHSRVSGAWSYDANNRLKTRGTGANATTYDYDDAGNLTRRMEAGGKATEYRYDGLNRLAEVRTGSGLLVARYGYDPLDRRIWKEQYRDASGNALAPAQRSYYLYADEGLIAEARQPITLAGETVTASAAPQLASQYGPEPDADFTTGHLFVKTINSNGQPVVAYFHHDHIGTPVQATDRAGNVVWAAHFNVFGQAQITTPAATTDKPTVTTVLRLPGQIEDAETGLHYNYRRYYDPATGRYITADPVGLDGGTNRYRYADADPANLTDPTGEIIPAAAAYASCVAECMLEDAAVSTLGGECNDVGGSAKSCAASCLLGPLGRAMKWASKFKKVEKAKPFKKMVEEVACPFVPGQNSFPGDTLVHVKPEQSSEWNAIAGMAQLRPINELRVGDEVLAFSEWKNKGIDSALDERLGYQKVVDVFRSFKEQKIVNIFLANGQSLATTSGHPLMTDKGWRDAASLEEGTRLWHKPLSTAVPGDEPSDAGFVKIEKISTEWRKIPVFNLEIANGHTYFVGESGELVHNGKTNCGKVQKTPSGKRKEDYTPKNKRDAKKKNAEKNDGQMKCEDCGRDLENIASKKGEPTPPNQAQVHHDPPIHEGGTRESSIPRILCPGCHGNRHRFPKG</sequence>
<dbReference type="InterPro" id="IPR006530">
    <property type="entry name" value="YD"/>
</dbReference>
<protein>
    <submittedName>
        <fullName evidence="4">Ig-like domain repeat protein</fullName>
    </submittedName>
</protein>
<dbReference type="RefSeq" id="WP_233371171.1">
    <property type="nucleotide sequence ID" value="NZ_JAJTWU010000002.1"/>
</dbReference>
<keyword evidence="1" id="KW-0677">Repeat</keyword>
<reference evidence="4 5" key="1">
    <citation type="submission" date="2021-12" db="EMBL/GenBank/DDBJ databases">
        <title>Genome seq of P8.</title>
        <authorList>
            <person name="Seo T."/>
        </authorList>
    </citation>
    <scope>NUCLEOTIDE SEQUENCE [LARGE SCALE GENOMIC DNA]</scope>
    <source>
        <strain evidence="4 5">P8</strain>
    </source>
</reference>
<evidence type="ECO:0000313" key="4">
    <source>
        <dbReference type="EMBL" id="MCE4554265.1"/>
    </source>
</evidence>
<evidence type="ECO:0000256" key="2">
    <source>
        <dbReference type="SAM" id="MobiDB-lite"/>
    </source>
</evidence>
<dbReference type="Proteomes" id="UP001200741">
    <property type="component" value="Unassembled WGS sequence"/>
</dbReference>
<evidence type="ECO:0000256" key="1">
    <source>
        <dbReference type="ARBA" id="ARBA00022737"/>
    </source>
</evidence>
<feature type="region of interest" description="Disordered" evidence="2">
    <location>
        <begin position="739"/>
        <end position="766"/>
    </location>
</feature>
<dbReference type="Gene3D" id="2.180.10.10">
    <property type="entry name" value="RHS repeat-associated core"/>
    <property type="match status" value="1"/>
</dbReference>
<feature type="region of interest" description="Disordered" evidence="2">
    <location>
        <begin position="1457"/>
        <end position="1544"/>
    </location>
</feature>
<dbReference type="InterPro" id="IPR022385">
    <property type="entry name" value="Rhs_assc_core"/>
</dbReference>
<dbReference type="CDD" id="cd00081">
    <property type="entry name" value="Hint"/>
    <property type="match status" value="1"/>
</dbReference>
<feature type="domain" description="Hint" evidence="3">
    <location>
        <begin position="1288"/>
        <end position="1405"/>
    </location>
</feature>
<evidence type="ECO:0000313" key="5">
    <source>
        <dbReference type="Proteomes" id="UP001200741"/>
    </source>
</evidence>
<comment type="caution">
    <text evidence="4">The sequence shown here is derived from an EMBL/GenBank/DDBJ whole genome shotgun (WGS) entry which is preliminary data.</text>
</comment>
<feature type="compositionally biased region" description="Basic and acidic residues" evidence="2">
    <location>
        <begin position="1524"/>
        <end position="1535"/>
    </location>
</feature>
<gene>
    <name evidence="4" type="ORF">LXT13_07365</name>
</gene>
<dbReference type="Pfam" id="PF05593">
    <property type="entry name" value="RHS_repeat"/>
    <property type="match status" value="3"/>
</dbReference>
<dbReference type="InterPro" id="IPR013783">
    <property type="entry name" value="Ig-like_fold"/>
</dbReference>
<dbReference type="InterPro" id="IPR050708">
    <property type="entry name" value="T6SS_VgrG/RHS"/>
</dbReference>
<dbReference type="PANTHER" id="PTHR32305">
    <property type="match status" value="1"/>
</dbReference>
<dbReference type="Gene3D" id="2.60.40.10">
    <property type="entry name" value="Immunoglobulins"/>
    <property type="match status" value="2"/>
</dbReference>
<dbReference type="InterPro" id="IPR001826">
    <property type="entry name" value="RHS"/>
</dbReference>
<name>A0ABS8XY58_9BURK</name>
<dbReference type="PANTHER" id="PTHR32305:SF15">
    <property type="entry name" value="PROTEIN RHSA-RELATED"/>
    <property type="match status" value="1"/>
</dbReference>